<evidence type="ECO:0008006" key="3">
    <source>
        <dbReference type="Google" id="ProtNLM"/>
    </source>
</evidence>
<accession>B9TFH0</accession>
<gene>
    <name evidence="1" type="ORF">RCOM_1789620</name>
</gene>
<protein>
    <recommendedName>
        <fullName evidence="3">DUF2889 domain-containing protein</fullName>
    </recommendedName>
</protein>
<evidence type="ECO:0000313" key="2">
    <source>
        <dbReference type="Proteomes" id="UP000008311"/>
    </source>
</evidence>
<dbReference type="Proteomes" id="UP000008311">
    <property type="component" value="Unassembled WGS sequence"/>
</dbReference>
<sequence>MIGQSSHVGKQHLPYSDPNWRMRMDHLEIPLNPEYGHGFFIRSLYLTTPQTGHVLLGMEDMGHAFQIHFEHNGETVTAIDARWHRHPVSTCSGAPQALQALVGCPLSGSVLAPQHFSDPLQHCTHMFDMMRLAMVHAWHRRSDCRYDVIIRDSPSGQPQTGELMKNGELKFRLIVSGDTIVAPERCRGASLTRGFGRWAKDHLDDETLEYVFMLQRSFFIAHGRRRNYSVLNAKVALSAGLLVGVCHATKSEHYAEAMRLDTVKDYSKMPEQILQFFPLTEFQPAVS</sequence>
<proteinExistence type="predicted"/>
<reference evidence="2" key="1">
    <citation type="journal article" date="2010" name="Nat. Biotechnol.">
        <title>Draft genome sequence of the oilseed species Ricinus communis.</title>
        <authorList>
            <person name="Chan A.P."/>
            <person name="Crabtree J."/>
            <person name="Zhao Q."/>
            <person name="Lorenzi H."/>
            <person name="Orvis J."/>
            <person name="Puiu D."/>
            <person name="Melake-Berhan A."/>
            <person name="Jones K.M."/>
            <person name="Redman J."/>
            <person name="Chen G."/>
            <person name="Cahoon E.B."/>
            <person name="Gedil M."/>
            <person name="Stanke M."/>
            <person name="Haas B.J."/>
            <person name="Wortman J.R."/>
            <person name="Fraser-Liggett C.M."/>
            <person name="Ravel J."/>
            <person name="Rabinowicz P.D."/>
        </authorList>
    </citation>
    <scope>NUCLEOTIDE SEQUENCE [LARGE SCALE GENOMIC DNA]</scope>
    <source>
        <strain evidence="2">cv. Hale</strain>
    </source>
</reference>
<feature type="non-terminal residue" evidence="1">
    <location>
        <position position="287"/>
    </location>
</feature>
<dbReference type="AlphaFoldDB" id="B9TFH0"/>
<organism evidence="1 2">
    <name type="scientific">Ricinus communis</name>
    <name type="common">Castor bean</name>
    <dbReference type="NCBI Taxonomy" id="3988"/>
    <lineage>
        <taxon>Eukaryota</taxon>
        <taxon>Viridiplantae</taxon>
        <taxon>Streptophyta</taxon>
        <taxon>Embryophyta</taxon>
        <taxon>Tracheophyta</taxon>
        <taxon>Spermatophyta</taxon>
        <taxon>Magnoliopsida</taxon>
        <taxon>eudicotyledons</taxon>
        <taxon>Gunneridae</taxon>
        <taxon>Pentapetalae</taxon>
        <taxon>rosids</taxon>
        <taxon>fabids</taxon>
        <taxon>Malpighiales</taxon>
        <taxon>Euphorbiaceae</taxon>
        <taxon>Acalyphoideae</taxon>
        <taxon>Acalypheae</taxon>
        <taxon>Ricinus</taxon>
    </lineage>
</organism>
<keyword evidence="2" id="KW-1185">Reference proteome</keyword>
<name>B9TFH0_RICCO</name>
<dbReference type="InParanoid" id="B9TFH0"/>
<evidence type="ECO:0000313" key="1">
    <source>
        <dbReference type="EMBL" id="EEF25395.1"/>
    </source>
</evidence>
<dbReference type="EMBL" id="EQ979792">
    <property type="protein sequence ID" value="EEF25395.1"/>
    <property type="molecule type" value="Genomic_DNA"/>
</dbReference>